<dbReference type="KEGG" id="abam:B1s21122_04935"/>
<dbReference type="PANTHER" id="PTHR42103:SF2">
    <property type="entry name" value="AB HYDROLASE-1 DOMAIN-CONTAINING PROTEIN"/>
    <property type="match status" value="1"/>
</dbReference>
<dbReference type="GO" id="GO:0016787">
    <property type="term" value="F:hydrolase activity"/>
    <property type="evidence" value="ECO:0007669"/>
    <property type="project" value="UniProtKB-KW"/>
</dbReference>
<keyword evidence="3" id="KW-1185">Reference proteome</keyword>
<dbReference type="OrthoDB" id="4854783at2"/>
<sequence>MPELIRPSTVLPANRSAITIKTSDGLNLIGELTTPLSEITGSLLMLHPNPSGGGMMDSHIYKKAANRLPAMAGIQIIRFNTRGTVSEAGKSDGEYDHGKGEKLDVLAALDYCFEQLKIKDLYVIGWSFGTELALQYARDKRIKELILLSPPMLSTTQDDLDFWIKDGRVITALIPELDDYLKPEAAKLKFSKVKNLKQIDVTGAKHLWVGEPMVHLVLSEIVKVIAPSRLPLPQEI</sequence>
<dbReference type="EMBL" id="CP016768">
    <property type="protein sequence ID" value="ASY09666.1"/>
    <property type="molecule type" value="Genomic_DNA"/>
</dbReference>
<dbReference type="Proteomes" id="UP000217153">
    <property type="component" value="Chromosome"/>
</dbReference>
<feature type="domain" description="AB hydrolase-1" evidence="1">
    <location>
        <begin position="57"/>
        <end position="162"/>
    </location>
</feature>
<dbReference type="PANTHER" id="PTHR42103">
    <property type="entry name" value="ALPHA/BETA-HYDROLASES SUPERFAMILY PROTEIN"/>
    <property type="match status" value="1"/>
</dbReference>
<evidence type="ECO:0000313" key="3">
    <source>
        <dbReference type="Proteomes" id="UP000217153"/>
    </source>
</evidence>
<protein>
    <submittedName>
        <fullName evidence="2">Alpha/beta hydrolase</fullName>
    </submittedName>
</protein>
<keyword evidence="2" id="KW-0378">Hydrolase</keyword>
<dbReference type="SUPFAM" id="SSF53474">
    <property type="entry name" value="alpha/beta-Hydrolases"/>
    <property type="match status" value="1"/>
</dbReference>
<name>A0A249JYS6_9ACTN</name>
<gene>
    <name evidence="2" type="ORF">B1s21122_04935</name>
</gene>
<dbReference type="InterPro" id="IPR029058">
    <property type="entry name" value="AB_hydrolase_fold"/>
</dbReference>
<dbReference type="RefSeq" id="WP_095680972.1">
    <property type="nucleotide sequence ID" value="NZ_CP016768.2"/>
</dbReference>
<accession>A0A249JYS6</accession>
<dbReference type="AlphaFoldDB" id="A0A249JYS6"/>
<dbReference type="Pfam" id="PF00561">
    <property type="entry name" value="Abhydrolase_1"/>
    <property type="match status" value="1"/>
</dbReference>
<reference evidence="3" key="1">
    <citation type="submission" date="2016-10" db="EMBL/GenBank/DDBJ databases">
        <title>High microdiversification within the ubiquitous acI lineage of Actinobacteria.</title>
        <authorList>
            <person name="Neuenschwander S.M."/>
            <person name="Salcher M."/>
            <person name="Ghai R."/>
            <person name="Pernthaler J."/>
        </authorList>
    </citation>
    <scope>NUCLEOTIDE SEQUENCE [LARGE SCALE GENOMIC DNA]</scope>
</reference>
<proteinExistence type="predicted"/>
<dbReference type="Gene3D" id="3.40.50.1820">
    <property type="entry name" value="alpha/beta hydrolase"/>
    <property type="match status" value="1"/>
</dbReference>
<organism evidence="2 3">
    <name type="scientific">Candidatus Nanopelagicus limnae</name>
    <dbReference type="NCBI Taxonomy" id="1884634"/>
    <lineage>
        <taxon>Bacteria</taxon>
        <taxon>Bacillati</taxon>
        <taxon>Actinomycetota</taxon>
        <taxon>Actinomycetes</taxon>
        <taxon>Candidatus Nanopelagicales</taxon>
        <taxon>Candidatus Nanopelagicaceae</taxon>
        <taxon>Candidatus Nanopelagicus</taxon>
    </lineage>
</organism>
<dbReference type="InterPro" id="IPR000073">
    <property type="entry name" value="AB_hydrolase_1"/>
</dbReference>
<evidence type="ECO:0000259" key="1">
    <source>
        <dbReference type="Pfam" id="PF00561"/>
    </source>
</evidence>
<evidence type="ECO:0000313" key="2">
    <source>
        <dbReference type="EMBL" id="ASY09666.1"/>
    </source>
</evidence>